<dbReference type="Proteomes" id="UP000015106">
    <property type="component" value="Unassembled WGS sequence"/>
</dbReference>
<dbReference type="PANTHER" id="PTHR33116:SF78">
    <property type="entry name" value="OS12G0587133 PROTEIN"/>
    <property type="match status" value="1"/>
</dbReference>
<feature type="domain" description="Reverse transcriptase zinc-binding" evidence="1">
    <location>
        <begin position="4"/>
        <end position="59"/>
    </location>
</feature>
<accession>A0A8R7R9R8</accession>
<organism evidence="2 3">
    <name type="scientific">Triticum urartu</name>
    <name type="common">Red wild einkorn</name>
    <name type="synonym">Crithodium urartu</name>
    <dbReference type="NCBI Taxonomy" id="4572"/>
    <lineage>
        <taxon>Eukaryota</taxon>
        <taxon>Viridiplantae</taxon>
        <taxon>Streptophyta</taxon>
        <taxon>Embryophyta</taxon>
        <taxon>Tracheophyta</taxon>
        <taxon>Spermatophyta</taxon>
        <taxon>Magnoliopsida</taxon>
        <taxon>Liliopsida</taxon>
        <taxon>Poales</taxon>
        <taxon>Poaceae</taxon>
        <taxon>BOP clade</taxon>
        <taxon>Pooideae</taxon>
        <taxon>Triticodae</taxon>
        <taxon>Triticeae</taxon>
        <taxon>Triticinae</taxon>
        <taxon>Triticum</taxon>
    </lineage>
</organism>
<evidence type="ECO:0000259" key="1">
    <source>
        <dbReference type="Pfam" id="PF13966"/>
    </source>
</evidence>
<dbReference type="Pfam" id="PF13966">
    <property type="entry name" value="zf-RVT"/>
    <property type="match status" value="1"/>
</dbReference>
<name>A0A8R7R9R8_TRIUA</name>
<evidence type="ECO:0000313" key="3">
    <source>
        <dbReference type="Proteomes" id="UP000015106"/>
    </source>
</evidence>
<dbReference type="PANTHER" id="PTHR33116">
    <property type="entry name" value="REVERSE TRANSCRIPTASE ZINC-BINDING DOMAIN-CONTAINING PROTEIN-RELATED-RELATED"/>
    <property type="match status" value="1"/>
</dbReference>
<reference evidence="3" key="1">
    <citation type="journal article" date="2013" name="Nature">
        <title>Draft genome of the wheat A-genome progenitor Triticum urartu.</title>
        <authorList>
            <person name="Ling H.Q."/>
            <person name="Zhao S."/>
            <person name="Liu D."/>
            <person name="Wang J."/>
            <person name="Sun H."/>
            <person name="Zhang C."/>
            <person name="Fan H."/>
            <person name="Li D."/>
            <person name="Dong L."/>
            <person name="Tao Y."/>
            <person name="Gao C."/>
            <person name="Wu H."/>
            <person name="Li Y."/>
            <person name="Cui Y."/>
            <person name="Guo X."/>
            <person name="Zheng S."/>
            <person name="Wang B."/>
            <person name="Yu K."/>
            <person name="Liang Q."/>
            <person name="Yang W."/>
            <person name="Lou X."/>
            <person name="Chen J."/>
            <person name="Feng M."/>
            <person name="Jian J."/>
            <person name="Zhang X."/>
            <person name="Luo G."/>
            <person name="Jiang Y."/>
            <person name="Liu J."/>
            <person name="Wang Z."/>
            <person name="Sha Y."/>
            <person name="Zhang B."/>
            <person name="Wu H."/>
            <person name="Tang D."/>
            <person name="Shen Q."/>
            <person name="Xue P."/>
            <person name="Zou S."/>
            <person name="Wang X."/>
            <person name="Liu X."/>
            <person name="Wang F."/>
            <person name="Yang Y."/>
            <person name="An X."/>
            <person name="Dong Z."/>
            <person name="Zhang K."/>
            <person name="Zhang X."/>
            <person name="Luo M.C."/>
            <person name="Dvorak J."/>
            <person name="Tong Y."/>
            <person name="Wang J."/>
            <person name="Yang H."/>
            <person name="Li Z."/>
            <person name="Wang D."/>
            <person name="Zhang A."/>
            <person name="Wang J."/>
        </authorList>
    </citation>
    <scope>NUCLEOTIDE SEQUENCE</scope>
    <source>
        <strain evidence="3">cv. G1812</strain>
    </source>
</reference>
<sequence length="139" mass="16165">MVEGKVKFYLWLLLQNRNWTADRLQARGWPHNALCSLCDQELETANHLSLQCSFAKVIWDLLRRSTDDLCTAAATATSISEWWEHTGRGRGSKDRNKEEMALAAYIVWNLWKERNRRIFEHKEMGPLELAASISDEVNM</sequence>
<evidence type="ECO:0000313" key="2">
    <source>
        <dbReference type="EnsemblPlants" id="TuG1812S0000173100.01.T01"/>
    </source>
</evidence>
<protein>
    <recommendedName>
        <fullName evidence="1">Reverse transcriptase zinc-binding domain-containing protein</fullName>
    </recommendedName>
</protein>
<dbReference type="EnsemblPlants" id="TuG1812S0000173100.01.T01">
    <property type="protein sequence ID" value="TuG1812S0000173100.01.T01"/>
    <property type="gene ID" value="TuG1812S0000173100.01"/>
</dbReference>
<dbReference type="InterPro" id="IPR026960">
    <property type="entry name" value="RVT-Znf"/>
</dbReference>
<reference evidence="2" key="2">
    <citation type="submission" date="2022-06" db="UniProtKB">
        <authorList>
            <consortium name="EnsemblPlants"/>
        </authorList>
    </citation>
    <scope>IDENTIFICATION</scope>
</reference>
<dbReference type="AlphaFoldDB" id="A0A8R7R9R8"/>
<keyword evidence="3" id="KW-1185">Reference proteome</keyword>
<dbReference type="Gramene" id="TuG1812S0000173100.01.T01">
    <property type="protein sequence ID" value="TuG1812S0000173100.01.T01"/>
    <property type="gene ID" value="TuG1812S0000173100.01"/>
</dbReference>
<proteinExistence type="predicted"/>